<comment type="caution">
    <text evidence="1">The sequence shown here is derived from an EMBL/GenBank/DDBJ whole genome shotgun (WGS) entry which is preliminary data.</text>
</comment>
<proteinExistence type="predicted"/>
<protein>
    <submittedName>
        <fullName evidence="1">Uncharacterized protein</fullName>
    </submittedName>
</protein>
<dbReference type="AlphaFoldDB" id="A0AAV5M6H1"/>
<sequence>MDSLRRLQLNPKKSPRSFNQFVQNFASSSSCTHLRNRYVQLLSSPVLDSLLEATNSGSGAAVPSEDWCRLADRLVGLR</sequence>
<reference evidence="1 2" key="1">
    <citation type="journal article" date="2021" name="Commun. Biol.">
        <title>The genome of Shorea leprosula (Dipterocarpaceae) highlights the ecological relevance of drought in aseasonal tropical rainforests.</title>
        <authorList>
            <person name="Ng K.K.S."/>
            <person name="Kobayashi M.J."/>
            <person name="Fawcett J.A."/>
            <person name="Hatakeyama M."/>
            <person name="Paape T."/>
            <person name="Ng C.H."/>
            <person name="Ang C.C."/>
            <person name="Tnah L.H."/>
            <person name="Lee C.T."/>
            <person name="Nishiyama T."/>
            <person name="Sese J."/>
            <person name="O'Brien M.J."/>
            <person name="Copetti D."/>
            <person name="Mohd Noor M.I."/>
            <person name="Ong R.C."/>
            <person name="Putra M."/>
            <person name="Sireger I.Z."/>
            <person name="Indrioko S."/>
            <person name="Kosugi Y."/>
            <person name="Izuno A."/>
            <person name="Isagi Y."/>
            <person name="Lee S.L."/>
            <person name="Shimizu K.K."/>
        </authorList>
    </citation>
    <scope>NUCLEOTIDE SEQUENCE [LARGE SCALE GENOMIC DNA]</scope>
    <source>
        <strain evidence="1">214</strain>
    </source>
</reference>
<dbReference type="Proteomes" id="UP001054252">
    <property type="component" value="Unassembled WGS sequence"/>
</dbReference>
<accession>A0AAV5M6H1</accession>
<evidence type="ECO:0000313" key="2">
    <source>
        <dbReference type="Proteomes" id="UP001054252"/>
    </source>
</evidence>
<keyword evidence="2" id="KW-1185">Reference proteome</keyword>
<evidence type="ECO:0000313" key="1">
    <source>
        <dbReference type="EMBL" id="GKV44493.1"/>
    </source>
</evidence>
<dbReference type="PROSITE" id="PS51257">
    <property type="entry name" value="PROKAR_LIPOPROTEIN"/>
    <property type="match status" value="1"/>
</dbReference>
<dbReference type="EMBL" id="BPVZ01000182">
    <property type="protein sequence ID" value="GKV44493.1"/>
    <property type="molecule type" value="Genomic_DNA"/>
</dbReference>
<name>A0AAV5M6H1_9ROSI</name>
<organism evidence="1 2">
    <name type="scientific">Rubroshorea leprosula</name>
    <dbReference type="NCBI Taxonomy" id="152421"/>
    <lineage>
        <taxon>Eukaryota</taxon>
        <taxon>Viridiplantae</taxon>
        <taxon>Streptophyta</taxon>
        <taxon>Embryophyta</taxon>
        <taxon>Tracheophyta</taxon>
        <taxon>Spermatophyta</taxon>
        <taxon>Magnoliopsida</taxon>
        <taxon>eudicotyledons</taxon>
        <taxon>Gunneridae</taxon>
        <taxon>Pentapetalae</taxon>
        <taxon>rosids</taxon>
        <taxon>malvids</taxon>
        <taxon>Malvales</taxon>
        <taxon>Dipterocarpaceae</taxon>
        <taxon>Rubroshorea</taxon>
    </lineage>
</organism>
<gene>
    <name evidence="1" type="ORF">SLEP1_g51671</name>
</gene>